<evidence type="ECO:0000313" key="3">
    <source>
        <dbReference type="EMBL" id="MBB6013646.1"/>
    </source>
</evidence>
<feature type="signal peptide" evidence="2">
    <location>
        <begin position="1"/>
        <end position="35"/>
    </location>
</feature>
<evidence type="ECO:0008006" key="5">
    <source>
        <dbReference type="Google" id="ProtNLM"/>
    </source>
</evidence>
<evidence type="ECO:0000256" key="2">
    <source>
        <dbReference type="SAM" id="SignalP"/>
    </source>
</evidence>
<feature type="compositionally biased region" description="Low complexity" evidence="1">
    <location>
        <begin position="82"/>
        <end position="92"/>
    </location>
</feature>
<name>A0A7W9S3V9_9HYPH</name>
<proteinExistence type="predicted"/>
<keyword evidence="2" id="KW-0732">Signal</keyword>
<gene>
    <name evidence="3" type="ORF">HNR59_003035</name>
</gene>
<dbReference type="InterPro" id="IPR018759">
    <property type="entry name" value="BBP2_2"/>
</dbReference>
<dbReference type="AlphaFoldDB" id="A0A7W9S3V9"/>
<dbReference type="RefSeq" id="WP_183831835.1">
    <property type="nucleotide sequence ID" value="NZ_JACHEU010000002.1"/>
</dbReference>
<keyword evidence="4" id="KW-1185">Reference proteome</keyword>
<dbReference type="SUPFAM" id="SSF56935">
    <property type="entry name" value="Porins"/>
    <property type="match status" value="1"/>
</dbReference>
<dbReference type="Proteomes" id="UP000533306">
    <property type="component" value="Unassembled WGS sequence"/>
</dbReference>
<accession>A0A7W9S3V9</accession>
<organism evidence="3 4">
    <name type="scientific">Aquamicrobium lusatiense</name>
    <dbReference type="NCBI Taxonomy" id="89772"/>
    <lineage>
        <taxon>Bacteria</taxon>
        <taxon>Pseudomonadati</taxon>
        <taxon>Pseudomonadota</taxon>
        <taxon>Alphaproteobacteria</taxon>
        <taxon>Hyphomicrobiales</taxon>
        <taxon>Phyllobacteriaceae</taxon>
        <taxon>Aquamicrobium</taxon>
    </lineage>
</organism>
<evidence type="ECO:0000256" key="1">
    <source>
        <dbReference type="SAM" id="MobiDB-lite"/>
    </source>
</evidence>
<feature type="region of interest" description="Disordered" evidence="1">
    <location>
        <begin position="38"/>
        <end position="125"/>
    </location>
</feature>
<feature type="chain" id="PRO_5031031939" description="Outer membrane beta-barrel protein" evidence="2">
    <location>
        <begin position="36"/>
        <end position="527"/>
    </location>
</feature>
<comment type="caution">
    <text evidence="3">The sequence shown here is derived from an EMBL/GenBank/DDBJ whole genome shotgun (WGS) entry which is preliminary data.</text>
</comment>
<protein>
    <recommendedName>
        <fullName evidence="5">Outer membrane beta-barrel protein</fullName>
    </recommendedName>
</protein>
<reference evidence="3 4" key="1">
    <citation type="submission" date="2020-08" db="EMBL/GenBank/DDBJ databases">
        <title>Genomic Encyclopedia of Type Strains, Phase IV (KMG-IV): sequencing the most valuable type-strain genomes for metagenomic binning, comparative biology and taxonomic classification.</title>
        <authorList>
            <person name="Goeker M."/>
        </authorList>
    </citation>
    <scope>NUCLEOTIDE SEQUENCE [LARGE SCALE GENOMIC DNA]</scope>
    <source>
        <strain evidence="3 4">DSM 11099</strain>
    </source>
</reference>
<dbReference type="EMBL" id="JACHEU010000002">
    <property type="protein sequence ID" value="MBB6013646.1"/>
    <property type="molecule type" value="Genomic_DNA"/>
</dbReference>
<evidence type="ECO:0000313" key="4">
    <source>
        <dbReference type="Proteomes" id="UP000533306"/>
    </source>
</evidence>
<sequence>MPRLNSRFGTVQRAGKLGALLLMTSFLIPVAPSSAQDMELRGTSASPRQQERQRGIPAPAYRPATSGADSEPPPDANIAQGVDPLVDAALDAPPEPAPTRRRPATVTEEREEGQAPNPRTGAVNPEEISRTNMREERTGAIERGTGSFDDDPFAAPGIRMGSFMLRPSFEQGLTATSNASGSAGGGSAVLSDTTLRLGAVSDWNRHSADITGYTTWRKSVSGEHLDEVRGRIDATLNLDLDREWRAIARLGYESSPESASSPVAITGTASQPTRHRIDGSIGVEKSLGKLRLGLTGEVQRDLYEDAKLSSGGTLSQKHRDSTLYTARLRTGYEISPALTPFVQIEGGRRIYDERVDPGTYRRSADRVGASIGTEFDLGEKLGGEVAAGWLRESFDDDRLRPLSAATLDATLRWSPQRGTNIGLRGTTTLEGSTTPGESGSVLYALRLTGDRQIRANLTANAALGIDWRDYSGSDARDLIYSAEAGLTWWMNRYMGLTVRARHETLDSNITGRDSKTNSVYLGITARR</sequence>
<dbReference type="Pfam" id="PF10082">
    <property type="entry name" value="BBP2_2"/>
    <property type="match status" value="1"/>
</dbReference>